<dbReference type="GO" id="GO:0005829">
    <property type="term" value="C:cytosol"/>
    <property type="evidence" value="ECO:0007669"/>
    <property type="project" value="TreeGrafter"/>
</dbReference>
<dbReference type="AlphaFoldDB" id="A0A2V4AQD0"/>
<evidence type="ECO:0000313" key="5">
    <source>
        <dbReference type="Proteomes" id="UP000249915"/>
    </source>
</evidence>
<protein>
    <submittedName>
        <fullName evidence="4">2-keto-3-deoxygluconate kinase</fullName>
    </submittedName>
</protein>
<sequence>MVSSASPVSPVSFDVLVLGEPLVELSAAEPLRNDTLVRLRFSGDALNAAAAAAAAGARTALLARVPDDELGDGLVARIAELGIDTGALVRVPGQHGVYLTHIDPEGKRQFAYARSGSAGSQLCPGDVTEELVAGSAVVLASGIAAAVSPTAHAAVLRAAALARRFVYDPNFRPRLTDAASAARTLRELAPRAELVTPSWPEEARRLLGLAERASPRDAVAAVRALGAPAVALTRGAQGVLIDTGAGVAELPAVPAREVVDQTGAGDVFTGTVAARLALGDGLLDAARLGTAAAALSVRGQGGTGYVPTLAETRSMLAREVAS</sequence>
<evidence type="ECO:0000313" key="4">
    <source>
        <dbReference type="EMBL" id="PXY22569.1"/>
    </source>
</evidence>
<dbReference type="PANTHER" id="PTHR10584:SF166">
    <property type="entry name" value="RIBOKINASE"/>
    <property type="match status" value="1"/>
</dbReference>
<name>A0A2V4AQD0_9PSEU</name>
<dbReference type="PANTHER" id="PTHR10584">
    <property type="entry name" value="SUGAR KINASE"/>
    <property type="match status" value="1"/>
</dbReference>
<gene>
    <name evidence="4" type="ORF">BAY60_22295</name>
</gene>
<dbReference type="Proteomes" id="UP000249915">
    <property type="component" value="Unassembled WGS sequence"/>
</dbReference>
<keyword evidence="1" id="KW-0808">Transferase</keyword>
<organism evidence="4 5">
    <name type="scientific">Prauserella muralis</name>
    <dbReference type="NCBI Taxonomy" id="588067"/>
    <lineage>
        <taxon>Bacteria</taxon>
        <taxon>Bacillati</taxon>
        <taxon>Actinomycetota</taxon>
        <taxon>Actinomycetes</taxon>
        <taxon>Pseudonocardiales</taxon>
        <taxon>Pseudonocardiaceae</taxon>
        <taxon>Prauserella</taxon>
    </lineage>
</organism>
<evidence type="ECO:0000256" key="2">
    <source>
        <dbReference type="ARBA" id="ARBA00022777"/>
    </source>
</evidence>
<dbReference type="InterPro" id="IPR029056">
    <property type="entry name" value="Ribokinase-like"/>
</dbReference>
<proteinExistence type="predicted"/>
<feature type="domain" description="Carbohydrate kinase PfkB" evidence="3">
    <location>
        <begin position="33"/>
        <end position="307"/>
    </location>
</feature>
<evidence type="ECO:0000259" key="3">
    <source>
        <dbReference type="Pfam" id="PF00294"/>
    </source>
</evidence>
<dbReference type="RefSeq" id="WP_170160518.1">
    <property type="nucleotide sequence ID" value="NZ_MASW01000005.1"/>
</dbReference>
<dbReference type="EMBL" id="MASW01000005">
    <property type="protein sequence ID" value="PXY22569.1"/>
    <property type="molecule type" value="Genomic_DNA"/>
</dbReference>
<accession>A0A2V4AQD0</accession>
<dbReference type="GO" id="GO:0016301">
    <property type="term" value="F:kinase activity"/>
    <property type="evidence" value="ECO:0007669"/>
    <property type="project" value="UniProtKB-KW"/>
</dbReference>
<evidence type="ECO:0000256" key="1">
    <source>
        <dbReference type="ARBA" id="ARBA00022679"/>
    </source>
</evidence>
<dbReference type="SUPFAM" id="SSF53613">
    <property type="entry name" value="Ribokinase-like"/>
    <property type="match status" value="1"/>
</dbReference>
<reference evidence="4 5" key="1">
    <citation type="submission" date="2016-07" db="EMBL/GenBank/DDBJ databases">
        <title>Draft genome sequence of Prauserella muralis DSM 45305, isolated from a mould-covered wall in an indoor environment.</title>
        <authorList>
            <person name="Ruckert C."/>
            <person name="Albersmeier A."/>
            <person name="Jiang C.-L."/>
            <person name="Jiang Y."/>
            <person name="Kalinowski J."/>
            <person name="Schneider O."/>
            <person name="Winkler A."/>
            <person name="Zotchev S.B."/>
        </authorList>
    </citation>
    <scope>NUCLEOTIDE SEQUENCE [LARGE SCALE GENOMIC DNA]</scope>
    <source>
        <strain evidence="4 5">DSM 45305</strain>
    </source>
</reference>
<dbReference type="Pfam" id="PF00294">
    <property type="entry name" value="PfkB"/>
    <property type="match status" value="1"/>
</dbReference>
<dbReference type="InterPro" id="IPR011611">
    <property type="entry name" value="PfkB_dom"/>
</dbReference>
<keyword evidence="5" id="KW-1185">Reference proteome</keyword>
<comment type="caution">
    <text evidence="4">The sequence shown here is derived from an EMBL/GenBank/DDBJ whole genome shotgun (WGS) entry which is preliminary data.</text>
</comment>
<dbReference type="Gene3D" id="3.40.1190.20">
    <property type="match status" value="1"/>
</dbReference>
<keyword evidence="2 4" id="KW-0418">Kinase</keyword>